<dbReference type="InterPro" id="IPR036259">
    <property type="entry name" value="MFS_trans_sf"/>
</dbReference>
<dbReference type="Pfam" id="PF07690">
    <property type="entry name" value="MFS_1"/>
    <property type="match status" value="1"/>
</dbReference>
<dbReference type="GO" id="GO:0022857">
    <property type="term" value="F:transmembrane transporter activity"/>
    <property type="evidence" value="ECO:0007669"/>
    <property type="project" value="InterPro"/>
</dbReference>
<dbReference type="SUPFAM" id="SSF103473">
    <property type="entry name" value="MFS general substrate transporter"/>
    <property type="match status" value="2"/>
</dbReference>
<evidence type="ECO:0000313" key="8">
    <source>
        <dbReference type="EMBL" id="VAW33130.1"/>
    </source>
</evidence>
<dbReference type="PROSITE" id="PS50850">
    <property type="entry name" value="MFS"/>
    <property type="match status" value="1"/>
</dbReference>
<dbReference type="InterPro" id="IPR020846">
    <property type="entry name" value="MFS_dom"/>
</dbReference>
<evidence type="ECO:0000256" key="1">
    <source>
        <dbReference type="ARBA" id="ARBA00004141"/>
    </source>
</evidence>
<sequence length="390" mass="42626">MLHFNNMHPRITLSVGNFFFAISSTLTAYILFPYLDTFMSAQYAGLVISGGAVIALILFVFIPHAIKKYGAQTLAVFLGIGQMITLFALSARPNAIGAVIFAAILIIFGPLLTYTLDILLEATVAKEGVTGRVRTLFLTAYNVAMIGTPLLMGSLLNTTNAYSRIFIASAAAITPFIILFAVHKIPSGKTPKIMRLPEALSVLQHDRNLSAVTIAHFLLYLFYAWAPLYVPVYLHTTLHIPWSQLGWMFSIMLIPFVLIEYPAGIIADRILGDKELMVLGFIIMGSAFAAFSFITKSSSIFFIVTLLVASRIGAALVESMTEAHFFRAVSEADTEMIALYRMAWPFADIVAPLIGSALLFTGGFSWFFIVTGGLLIFIGMGSAVAIRDFQ</sequence>
<protein>
    <recommendedName>
        <fullName evidence="7">Major facilitator superfamily (MFS) profile domain-containing protein</fullName>
    </recommendedName>
</protein>
<evidence type="ECO:0000256" key="6">
    <source>
        <dbReference type="SAM" id="Phobius"/>
    </source>
</evidence>
<name>A0A3B0UWA2_9ZZZZ</name>
<proteinExistence type="predicted"/>
<organism evidence="8">
    <name type="scientific">hydrothermal vent metagenome</name>
    <dbReference type="NCBI Taxonomy" id="652676"/>
    <lineage>
        <taxon>unclassified sequences</taxon>
        <taxon>metagenomes</taxon>
        <taxon>ecological metagenomes</taxon>
    </lineage>
</organism>
<dbReference type="PANTHER" id="PTHR23506">
    <property type="entry name" value="GH10249P"/>
    <property type="match status" value="1"/>
</dbReference>
<keyword evidence="2" id="KW-0813">Transport</keyword>
<feature type="transmembrane region" description="Helical" evidence="6">
    <location>
        <begin position="300"/>
        <end position="317"/>
    </location>
</feature>
<keyword evidence="3 6" id="KW-0812">Transmembrane</keyword>
<evidence type="ECO:0000256" key="4">
    <source>
        <dbReference type="ARBA" id="ARBA00022989"/>
    </source>
</evidence>
<dbReference type="EMBL" id="UOEV01000083">
    <property type="protein sequence ID" value="VAW33130.1"/>
    <property type="molecule type" value="Genomic_DNA"/>
</dbReference>
<keyword evidence="5 6" id="KW-0472">Membrane</keyword>
<comment type="subcellular location">
    <subcellularLocation>
        <location evidence="1">Membrane</location>
        <topology evidence="1">Multi-pass membrane protein</topology>
    </subcellularLocation>
</comment>
<feature type="domain" description="Major facilitator superfamily (MFS) profile" evidence="7">
    <location>
        <begin position="167"/>
        <end position="390"/>
    </location>
</feature>
<dbReference type="InterPro" id="IPR011701">
    <property type="entry name" value="MFS"/>
</dbReference>
<dbReference type="PANTHER" id="PTHR23506:SF23">
    <property type="entry name" value="GH10249P"/>
    <property type="match status" value="1"/>
</dbReference>
<keyword evidence="4 6" id="KW-1133">Transmembrane helix</keyword>
<feature type="transmembrane region" description="Helical" evidence="6">
    <location>
        <begin position="207"/>
        <end position="225"/>
    </location>
</feature>
<feature type="transmembrane region" description="Helical" evidence="6">
    <location>
        <begin position="245"/>
        <end position="264"/>
    </location>
</feature>
<feature type="transmembrane region" description="Helical" evidence="6">
    <location>
        <begin position="41"/>
        <end position="62"/>
    </location>
</feature>
<reference evidence="8" key="1">
    <citation type="submission" date="2018-06" db="EMBL/GenBank/DDBJ databases">
        <authorList>
            <person name="Zhirakovskaya E."/>
        </authorList>
    </citation>
    <scope>NUCLEOTIDE SEQUENCE</scope>
</reference>
<feature type="transmembrane region" description="Helical" evidence="6">
    <location>
        <begin position="69"/>
        <end position="89"/>
    </location>
</feature>
<evidence type="ECO:0000256" key="3">
    <source>
        <dbReference type="ARBA" id="ARBA00022692"/>
    </source>
</evidence>
<feature type="transmembrane region" description="Helical" evidence="6">
    <location>
        <begin position="338"/>
        <end position="360"/>
    </location>
</feature>
<evidence type="ECO:0000256" key="5">
    <source>
        <dbReference type="ARBA" id="ARBA00023136"/>
    </source>
</evidence>
<feature type="transmembrane region" description="Helical" evidence="6">
    <location>
        <begin position="95"/>
        <end position="116"/>
    </location>
</feature>
<dbReference type="GO" id="GO:0016020">
    <property type="term" value="C:membrane"/>
    <property type="evidence" value="ECO:0007669"/>
    <property type="project" value="UniProtKB-SubCell"/>
</dbReference>
<dbReference type="Gene3D" id="1.20.1250.20">
    <property type="entry name" value="MFS general substrate transporter like domains"/>
    <property type="match status" value="2"/>
</dbReference>
<gene>
    <name evidence="8" type="ORF">MNBD_CPR01-468</name>
</gene>
<evidence type="ECO:0000256" key="2">
    <source>
        <dbReference type="ARBA" id="ARBA00022448"/>
    </source>
</evidence>
<feature type="transmembrane region" description="Helical" evidence="6">
    <location>
        <begin position="12"/>
        <end position="35"/>
    </location>
</feature>
<dbReference type="AlphaFoldDB" id="A0A3B0UWA2"/>
<accession>A0A3B0UWA2</accession>
<evidence type="ECO:0000259" key="7">
    <source>
        <dbReference type="PROSITE" id="PS50850"/>
    </source>
</evidence>
<feature type="transmembrane region" description="Helical" evidence="6">
    <location>
        <begin position="136"/>
        <end position="156"/>
    </location>
</feature>
<feature type="transmembrane region" description="Helical" evidence="6">
    <location>
        <begin position="162"/>
        <end position="186"/>
    </location>
</feature>
<feature type="transmembrane region" description="Helical" evidence="6">
    <location>
        <begin position="276"/>
        <end position="294"/>
    </location>
</feature>
<dbReference type="InterPro" id="IPR050930">
    <property type="entry name" value="MFS_Vesicular_Transporter"/>
</dbReference>
<feature type="transmembrane region" description="Helical" evidence="6">
    <location>
        <begin position="366"/>
        <end position="386"/>
    </location>
</feature>